<feature type="transmembrane region" description="Helical" evidence="1">
    <location>
        <begin position="14"/>
        <end position="35"/>
    </location>
</feature>
<keyword evidence="1" id="KW-0812">Transmembrane</keyword>
<evidence type="ECO:0000313" key="4">
    <source>
        <dbReference type="Proteomes" id="UP000026962"/>
    </source>
</evidence>
<sequence>MMDLSSALVWWEEWQLRVLVLGSLGVQYFLAIVGVRRMSRIPPWYKIFIWLSYLASDALAIYALAALFNRQKKVQHDNGSHDHDLEVVWAPILLMHLGGQIFITAYNIEDNELWRRHILTALSQVHNDN</sequence>
<dbReference type="Pfam" id="PF13968">
    <property type="entry name" value="DUF4220"/>
    <property type="match status" value="1"/>
</dbReference>
<evidence type="ECO:0000256" key="1">
    <source>
        <dbReference type="SAM" id="Phobius"/>
    </source>
</evidence>
<keyword evidence="1" id="KW-1133">Transmembrane helix</keyword>
<protein>
    <recommendedName>
        <fullName evidence="2">DUF4220 domain-containing protein</fullName>
    </recommendedName>
</protein>
<dbReference type="Gramene" id="OPUNC08G02670.1">
    <property type="protein sequence ID" value="OPUNC08G02670.1"/>
    <property type="gene ID" value="OPUNC08G02670"/>
</dbReference>
<dbReference type="AlphaFoldDB" id="A0A0E0LR71"/>
<keyword evidence="4" id="KW-1185">Reference proteome</keyword>
<reference evidence="3" key="1">
    <citation type="submission" date="2015-04" db="UniProtKB">
        <authorList>
            <consortium name="EnsemblPlants"/>
        </authorList>
    </citation>
    <scope>IDENTIFICATION</scope>
</reference>
<feature type="transmembrane region" description="Helical" evidence="1">
    <location>
        <begin position="47"/>
        <end position="68"/>
    </location>
</feature>
<feature type="transmembrane region" description="Helical" evidence="1">
    <location>
        <begin position="88"/>
        <end position="108"/>
    </location>
</feature>
<accession>A0A0E0LR71</accession>
<dbReference type="STRING" id="4537.A0A0E0LR71"/>
<organism evidence="3">
    <name type="scientific">Oryza punctata</name>
    <name type="common">Red rice</name>
    <dbReference type="NCBI Taxonomy" id="4537"/>
    <lineage>
        <taxon>Eukaryota</taxon>
        <taxon>Viridiplantae</taxon>
        <taxon>Streptophyta</taxon>
        <taxon>Embryophyta</taxon>
        <taxon>Tracheophyta</taxon>
        <taxon>Spermatophyta</taxon>
        <taxon>Magnoliopsida</taxon>
        <taxon>Liliopsida</taxon>
        <taxon>Poales</taxon>
        <taxon>Poaceae</taxon>
        <taxon>BOP clade</taxon>
        <taxon>Oryzoideae</taxon>
        <taxon>Oryzeae</taxon>
        <taxon>Oryzinae</taxon>
        <taxon>Oryza</taxon>
    </lineage>
</organism>
<dbReference type="PANTHER" id="PTHR31325">
    <property type="entry name" value="OS01G0798800 PROTEIN-RELATED"/>
    <property type="match status" value="1"/>
</dbReference>
<dbReference type="eggNOG" id="ENOG502RRPP">
    <property type="taxonomic scope" value="Eukaryota"/>
</dbReference>
<reference evidence="3" key="2">
    <citation type="submission" date="2018-05" db="EMBL/GenBank/DDBJ databases">
        <title>OpunRS2 (Oryza punctata Reference Sequence Version 2).</title>
        <authorList>
            <person name="Zhang J."/>
            <person name="Kudrna D."/>
            <person name="Lee S."/>
            <person name="Talag J."/>
            <person name="Welchert J."/>
            <person name="Wing R.A."/>
        </authorList>
    </citation>
    <scope>NUCLEOTIDE SEQUENCE [LARGE SCALE GENOMIC DNA]</scope>
</reference>
<dbReference type="OMA" id="SSALVWW"/>
<dbReference type="EnsemblPlants" id="OPUNC08G02670.1">
    <property type="protein sequence ID" value="OPUNC08G02670.1"/>
    <property type="gene ID" value="OPUNC08G02670"/>
</dbReference>
<proteinExistence type="predicted"/>
<feature type="domain" description="DUF4220" evidence="2">
    <location>
        <begin position="50"/>
        <end position="125"/>
    </location>
</feature>
<dbReference type="Proteomes" id="UP000026962">
    <property type="component" value="Chromosome 8"/>
</dbReference>
<keyword evidence="1" id="KW-0472">Membrane</keyword>
<evidence type="ECO:0000259" key="2">
    <source>
        <dbReference type="Pfam" id="PF13968"/>
    </source>
</evidence>
<name>A0A0E0LR71_ORYPU</name>
<dbReference type="HOGENOM" id="CLU_136459_0_0_1"/>
<evidence type="ECO:0000313" key="3">
    <source>
        <dbReference type="EnsemblPlants" id="OPUNC08G02670.1"/>
    </source>
</evidence>
<dbReference type="InterPro" id="IPR025315">
    <property type="entry name" value="DUF4220"/>
</dbReference>